<dbReference type="PANTHER" id="PTHR13483">
    <property type="entry name" value="BOX C_D SNORNA PROTEIN 1-RELATED"/>
    <property type="match status" value="1"/>
</dbReference>
<evidence type="ECO:0000259" key="3">
    <source>
        <dbReference type="Pfam" id="PF25790"/>
    </source>
</evidence>
<sequence length="791" mass="85719">MGKRPTSSGGRQPRPADRICSPLAPPTTSGQCESSNKSAGPKIGQSSRSVTGSGSAPGLAFTTHTAALPMKTNTKPLLSNQRRRRLCRLLSASLRLLSSGVCGVSLAGQKHENTQRNQQHKTARHFSYTCLEQPVDAGAGAAIDQHHQMIAGRRHGAAGHQPGALPAVSQHLLGGGARHSWRKMPAKMASPDAQLDGETHKVATGCSGKRDPTEFVPLKSFTDANLLSDYRFLESVDHSLDRVMRLRQSLCTPVGGGGSGARGPSKQQRELQAFCRASRGIELVFMPAGMSRRRCNRSHLRQAGRRNSQSGSAPAVHWTVEARFPTGRKFASAPDTSRLSEILQRWRHLWPSQQPDCSLCRLDQGDKLCPIDCNQSLADLLRGTTVVEFPVYVKQQNIKMPCPDARNKNGKVITMATSLPTLGQLLPSTNIEIFLERLEQYFICKESTKQAKLHMLQEERMAPTVEGACDTQVPIFAVRPTGSNAGPTVMLLVNGQECQFVIDTGSAVTLMPQQLQQKLLFLSYNWLHRPQFCEPSPMNAFIAARPSHSLRPAQRPAQLPLLVVDKGDTALLGRDWLAHLRLDWPTIMAQVHAVGTAPSQLLIGRRLRSRLDPPDTIVDFGHATATAASASAAAASAPVPAWRSCALPRFQHCCSCRRKQPLAEEGVIVNAGKSQLHSRFWARGVQARHTDQLLAAPAGLTSRIAAQPGRGLRAPDAGGTPASPQADTADSANEAPRRYPTRVRAPPDRFDAAVVKREADRDLPVDLLPSGDRSSAIGHPAAKLVKGQELC</sequence>
<dbReference type="SUPFAM" id="SSF50630">
    <property type="entry name" value="Acid proteases"/>
    <property type="match status" value="1"/>
</dbReference>
<dbReference type="GO" id="GO:0005634">
    <property type="term" value="C:nucleus"/>
    <property type="evidence" value="ECO:0007669"/>
    <property type="project" value="TreeGrafter"/>
</dbReference>
<feature type="region of interest" description="Disordered" evidence="2">
    <location>
        <begin position="1"/>
        <end position="79"/>
    </location>
</feature>
<proteinExistence type="predicted"/>
<dbReference type="GO" id="GO:0006508">
    <property type="term" value="P:proteolysis"/>
    <property type="evidence" value="ECO:0007669"/>
    <property type="project" value="InterPro"/>
</dbReference>
<feature type="compositionally biased region" description="Polar residues" evidence="2">
    <location>
        <begin position="26"/>
        <end position="54"/>
    </location>
</feature>
<protein>
    <submittedName>
        <fullName evidence="5">Peptidase A2 domain-containing protein</fullName>
    </submittedName>
</protein>
<dbReference type="Proteomes" id="UP000095280">
    <property type="component" value="Unplaced"/>
</dbReference>
<keyword evidence="1" id="KW-0597">Phosphoprotein</keyword>
<organism evidence="4 5">
    <name type="scientific">Macrostomum lignano</name>
    <dbReference type="NCBI Taxonomy" id="282301"/>
    <lineage>
        <taxon>Eukaryota</taxon>
        <taxon>Metazoa</taxon>
        <taxon>Spiralia</taxon>
        <taxon>Lophotrochozoa</taxon>
        <taxon>Platyhelminthes</taxon>
        <taxon>Rhabditophora</taxon>
        <taxon>Macrostomorpha</taxon>
        <taxon>Macrostomida</taxon>
        <taxon>Macrostomidae</taxon>
        <taxon>Macrostomum</taxon>
    </lineage>
</organism>
<dbReference type="GO" id="GO:0004190">
    <property type="term" value="F:aspartic-type endopeptidase activity"/>
    <property type="evidence" value="ECO:0007669"/>
    <property type="project" value="InterPro"/>
</dbReference>
<evidence type="ECO:0000256" key="2">
    <source>
        <dbReference type="SAM" id="MobiDB-lite"/>
    </source>
</evidence>
<reference evidence="5" key="1">
    <citation type="submission" date="2016-11" db="UniProtKB">
        <authorList>
            <consortium name="WormBaseParasite"/>
        </authorList>
    </citation>
    <scope>IDENTIFICATION</scope>
</reference>
<feature type="domain" description="BCD1 alpha/beta" evidence="3">
    <location>
        <begin position="278"/>
        <end position="391"/>
    </location>
</feature>
<dbReference type="InterPro" id="IPR001969">
    <property type="entry name" value="Aspartic_peptidase_AS"/>
</dbReference>
<feature type="compositionally biased region" description="Polar residues" evidence="2">
    <location>
        <begin position="1"/>
        <end position="10"/>
    </location>
</feature>
<dbReference type="InterPro" id="IPR057721">
    <property type="entry name" value="BCD1_alpha/beta"/>
</dbReference>
<dbReference type="PROSITE" id="PS00141">
    <property type="entry name" value="ASP_PROTEASE"/>
    <property type="match status" value="1"/>
</dbReference>
<dbReference type="GO" id="GO:0070761">
    <property type="term" value="C:pre-snoRNP complex"/>
    <property type="evidence" value="ECO:0007669"/>
    <property type="project" value="TreeGrafter"/>
</dbReference>
<dbReference type="GO" id="GO:0000492">
    <property type="term" value="P:box C/D snoRNP assembly"/>
    <property type="evidence" value="ECO:0007669"/>
    <property type="project" value="TreeGrafter"/>
</dbReference>
<evidence type="ECO:0000313" key="5">
    <source>
        <dbReference type="WBParaSite" id="maker-uti_cns_0015065-snap-gene-0.2-mRNA-1"/>
    </source>
</evidence>
<feature type="region of interest" description="Disordered" evidence="2">
    <location>
        <begin position="709"/>
        <end position="750"/>
    </location>
</feature>
<dbReference type="Pfam" id="PF25790">
    <property type="entry name" value="BCD1"/>
    <property type="match status" value="1"/>
</dbReference>
<accession>A0A1I8IRI0</accession>
<dbReference type="GO" id="GO:0048254">
    <property type="term" value="P:snoRNA localization"/>
    <property type="evidence" value="ECO:0007669"/>
    <property type="project" value="TreeGrafter"/>
</dbReference>
<dbReference type="Gene3D" id="2.40.70.10">
    <property type="entry name" value="Acid Proteases"/>
    <property type="match status" value="1"/>
</dbReference>
<dbReference type="AlphaFoldDB" id="A0A1I8IRI0"/>
<dbReference type="PANTHER" id="PTHR13483:SF3">
    <property type="entry name" value="BOX C_D SNORNA PROTEIN 1"/>
    <property type="match status" value="1"/>
</dbReference>
<feature type="compositionally biased region" description="Polar residues" evidence="2">
    <location>
        <begin position="722"/>
        <end position="731"/>
    </location>
</feature>
<keyword evidence="4" id="KW-1185">Reference proteome</keyword>
<name>A0A1I8IRI0_9PLAT</name>
<evidence type="ECO:0000256" key="1">
    <source>
        <dbReference type="ARBA" id="ARBA00022553"/>
    </source>
</evidence>
<dbReference type="WBParaSite" id="maker-uti_cns_0015065-snap-gene-0.2-mRNA-1">
    <property type="protein sequence ID" value="maker-uti_cns_0015065-snap-gene-0.2-mRNA-1"/>
    <property type="gene ID" value="maker-uti_cns_0015065-snap-gene-0.2"/>
</dbReference>
<dbReference type="InterPro" id="IPR021109">
    <property type="entry name" value="Peptidase_aspartic_dom_sf"/>
</dbReference>
<dbReference type="GO" id="GO:0000463">
    <property type="term" value="P:maturation of LSU-rRNA from tricistronic rRNA transcript (SSU-rRNA, 5.8S rRNA, LSU-rRNA)"/>
    <property type="evidence" value="ECO:0007669"/>
    <property type="project" value="TreeGrafter"/>
</dbReference>
<dbReference type="InterPro" id="IPR051639">
    <property type="entry name" value="BCD1"/>
</dbReference>
<evidence type="ECO:0000313" key="4">
    <source>
        <dbReference type="Proteomes" id="UP000095280"/>
    </source>
</evidence>